<feature type="region of interest" description="Disordered" evidence="1">
    <location>
        <begin position="194"/>
        <end position="244"/>
    </location>
</feature>
<evidence type="ECO:0000313" key="3">
    <source>
        <dbReference type="Proteomes" id="UP001219525"/>
    </source>
</evidence>
<dbReference type="AlphaFoldDB" id="A0AAD6YLD1"/>
<keyword evidence="3" id="KW-1185">Reference proteome</keyword>
<evidence type="ECO:0000256" key="1">
    <source>
        <dbReference type="SAM" id="MobiDB-lite"/>
    </source>
</evidence>
<organism evidence="2 3">
    <name type="scientific">Mycena pura</name>
    <dbReference type="NCBI Taxonomy" id="153505"/>
    <lineage>
        <taxon>Eukaryota</taxon>
        <taxon>Fungi</taxon>
        <taxon>Dikarya</taxon>
        <taxon>Basidiomycota</taxon>
        <taxon>Agaricomycotina</taxon>
        <taxon>Agaricomycetes</taxon>
        <taxon>Agaricomycetidae</taxon>
        <taxon>Agaricales</taxon>
        <taxon>Marasmiineae</taxon>
        <taxon>Mycenaceae</taxon>
        <taxon>Mycena</taxon>
    </lineage>
</organism>
<feature type="region of interest" description="Disordered" evidence="1">
    <location>
        <begin position="1"/>
        <end position="165"/>
    </location>
</feature>
<feature type="compositionally biased region" description="Polar residues" evidence="1">
    <location>
        <begin position="91"/>
        <end position="107"/>
    </location>
</feature>
<sequence length="244" mass="25616">MSTQESVGYRTRARTQAGLATPPPPVFGPDASAQASAVPPPVQSVPMSAAGARVSRPVTPEVLFSAVVTSTPASPKERGVITAGSREGASKTPSDLPSRTGSVNNGSPRPDEAADDAWTPVTRRTTRSHRERSGSSRSSTVQNKNSSATNDPDNSTESTVFRATQEMSHEQLVTLARRHQSFASHVLAIADEKAATGAARESDSDSEATESDQSGVEESAEDTGTKTTASPKIRTNLNQKSRSQ</sequence>
<proteinExistence type="predicted"/>
<accession>A0AAD6YLD1</accession>
<evidence type="ECO:0000313" key="2">
    <source>
        <dbReference type="EMBL" id="KAJ7223015.1"/>
    </source>
</evidence>
<name>A0AAD6YLD1_9AGAR</name>
<feature type="compositionally biased region" description="Polar residues" evidence="1">
    <location>
        <begin position="141"/>
        <end position="165"/>
    </location>
</feature>
<protein>
    <submittedName>
        <fullName evidence="2">Uncharacterized protein</fullName>
    </submittedName>
</protein>
<comment type="caution">
    <text evidence="2">The sequence shown here is derived from an EMBL/GenBank/DDBJ whole genome shotgun (WGS) entry which is preliminary data.</text>
</comment>
<gene>
    <name evidence="2" type="ORF">GGX14DRAFT_387401</name>
</gene>
<reference evidence="2" key="1">
    <citation type="submission" date="2023-03" db="EMBL/GenBank/DDBJ databases">
        <title>Massive genome expansion in bonnet fungi (Mycena s.s.) driven by repeated elements and novel gene families across ecological guilds.</title>
        <authorList>
            <consortium name="Lawrence Berkeley National Laboratory"/>
            <person name="Harder C.B."/>
            <person name="Miyauchi S."/>
            <person name="Viragh M."/>
            <person name="Kuo A."/>
            <person name="Thoen E."/>
            <person name="Andreopoulos B."/>
            <person name="Lu D."/>
            <person name="Skrede I."/>
            <person name="Drula E."/>
            <person name="Henrissat B."/>
            <person name="Morin E."/>
            <person name="Kohler A."/>
            <person name="Barry K."/>
            <person name="LaButti K."/>
            <person name="Morin E."/>
            <person name="Salamov A."/>
            <person name="Lipzen A."/>
            <person name="Mereny Z."/>
            <person name="Hegedus B."/>
            <person name="Baldrian P."/>
            <person name="Stursova M."/>
            <person name="Weitz H."/>
            <person name="Taylor A."/>
            <person name="Grigoriev I.V."/>
            <person name="Nagy L.G."/>
            <person name="Martin F."/>
            <person name="Kauserud H."/>
        </authorList>
    </citation>
    <scope>NUCLEOTIDE SEQUENCE</scope>
    <source>
        <strain evidence="2">9144</strain>
    </source>
</reference>
<dbReference type="Proteomes" id="UP001219525">
    <property type="component" value="Unassembled WGS sequence"/>
</dbReference>
<feature type="compositionally biased region" description="Polar residues" evidence="1">
    <location>
        <begin position="225"/>
        <end position="244"/>
    </location>
</feature>
<dbReference type="EMBL" id="JARJCW010000006">
    <property type="protein sequence ID" value="KAJ7223015.1"/>
    <property type="molecule type" value="Genomic_DNA"/>
</dbReference>